<evidence type="ECO:0000313" key="4">
    <source>
        <dbReference type="Proteomes" id="UP000319897"/>
    </source>
</evidence>
<feature type="region of interest" description="Disordered" evidence="1">
    <location>
        <begin position="24"/>
        <end position="44"/>
    </location>
</feature>
<dbReference type="RefSeq" id="WP_140927816.1">
    <property type="nucleotide sequence ID" value="NZ_VFSU01000021.1"/>
</dbReference>
<protein>
    <submittedName>
        <fullName evidence="3">Alpha/beta hydrolase</fullName>
    </submittedName>
</protein>
<dbReference type="InterPro" id="IPR000073">
    <property type="entry name" value="AB_hydrolase_1"/>
</dbReference>
<feature type="domain" description="AB hydrolase-1" evidence="2">
    <location>
        <begin position="140"/>
        <end position="189"/>
    </location>
</feature>
<dbReference type="Gene3D" id="3.40.50.1820">
    <property type="entry name" value="alpha/beta hydrolase"/>
    <property type="match status" value="1"/>
</dbReference>
<dbReference type="SUPFAM" id="SSF53474">
    <property type="entry name" value="alpha/beta-Hydrolases"/>
    <property type="match status" value="1"/>
</dbReference>
<dbReference type="AlphaFoldDB" id="A0A501XNM7"/>
<evidence type="ECO:0000259" key="2">
    <source>
        <dbReference type="Pfam" id="PF00561"/>
    </source>
</evidence>
<keyword evidence="3" id="KW-0378">Hydrolase</keyword>
<reference evidence="3 4" key="1">
    <citation type="submission" date="2019-06" db="EMBL/GenBank/DDBJ databases">
        <authorList>
            <person name="Lee I."/>
            <person name="Jang G.I."/>
            <person name="Hwang C.Y."/>
        </authorList>
    </citation>
    <scope>NUCLEOTIDE SEQUENCE [LARGE SCALE GENOMIC DNA]</scope>
    <source>
        <strain evidence="3 4">PAMC 28131</strain>
    </source>
</reference>
<evidence type="ECO:0000256" key="1">
    <source>
        <dbReference type="SAM" id="MobiDB-lite"/>
    </source>
</evidence>
<dbReference type="Proteomes" id="UP000319897">
    <property type="component" value="Unassembled WGS sequence"/>
</dbReference>
<name>A0A501XNM7_9SPHN</name>
<proteinExistence type="predicted"/>
<dbReference type="GO" id="GO:0016787">
    <property type="term" value="F:hydrolase activity"/>
    <property type="evidence" value="ECO:0007669"/>
    <property type="project" value="UniProtKB-KW"/>
</dbReference>
<sequence>MRIEPADGGLSHGQQAEAGIEQAPGAPFPAAIGDLPPVTDPGPPGRLAYAAELRSLGELQAFRRQRLQLIRELPQWPSRHVLVLPGLLSGDWATAPMRGVLSAIGHKVEGWQLGRNMGLRPGRFEQLESRFLTFSARAREPVALIGWSLGGLYAVELARRHPQEVRQVITMGSPVSGLLTANNAWKLYERVAGHALQSAPVDWQPGALPMVPFTAIAALGDGIVHPKAAHARPGPEVENLHVPGTHSGLGWNPHAIRLVADRLARR</sequence>
<keyword evidence="4" id="KW-1185">Reference proteome</keyword>
<dbReference type="EMBL" id="VFSU01000021">
    <property type="protein sequence ID" value="TPE61757.1"/>
    <property type="molecule type" value="Genomic_DNA"/>
</dbReference>
<accession>A0A501XNM7</accession>
<organism evidence="3 4">
    <name type="scientific">Sandaracinobacter neustonicus</name>
    <dbReference type="NCBI Taxonomy" id="1715348"/>
    <lineage>
        <taxon>Bacteria</taxon>
        <taxon>Pseudomonadati</taxon>
        <taxon>Pseudomonadota</taxon>
        <taxon>Alphaproteobacteria</taxon>
        <taxon>Sphingomonadales</taxon>
        <taxon>Sphingosinicellaceae</taxon>
        <taxon>Sandaracinobacter</taxon>
    </lineage>
</organism>
<dbReference type="InterPro" id="IPR029058">
    <property type="entry name" value="AB_hydrolase_fold"/>
</dbReference>
<comment type="caution">
    <text evidence="3">The sequence shown here is derived from an EMBL/GenBank/DDBJ whole genome shotgun (WGS) entry which is preliminary data.</text>
</comment>
<gene>
    <name evidence="3" type="ORF">FJQ54_07595</name>
</gene>
<dbReference type="Pfam" id="PF00561">
    <property type="entry name" value="Abhydrolase_1"/>
    <property type="match status" value="1"/>
</dbReference>
<dbReference type="OrthoDB" id="7389193at2"/>
<evidence type="ECO:0000313" key="3">
    <source>
        <dbReference type="EMBL" id="TPE61757.1"/>
    </source>
</evidence>